<evidence type="ECO:0000313" key="1">
    <source>
        <dbReference type="EMBL" id="GIX79114.1"/>
    </source>
</evidence>
<proteinExistence type="predicted"/>
<accession>A0AAV4N435</accession>
<gene>
    <name evidence="1" type="ORF">CEXT_366151</name>
</gene>
<dbReference type="Proteomes" id="UP001054945">
    <property type="component" value="Unassembled WGS sequence"/>
</dbReference>
<comment type="caution">
    <text evidence="1">The sequence shown here is derived from an EMBL/GenBank/DDBJ whole genome shotgun (WGS) entry which is preliminary data.</text>
</comment>
<dbReference type="EMBL" id="BPLR01002899">
    <property type="protein sequence ID" value="GIX79114.1"/>
    <property type="molecule type" value="Genomic_DNA"/>
</dbReference>
<feature type="non-terminal residue" evidence="1">
    <location>
        <position position="1"/>
    </location>
</feature>
<reference evidence="1 2" key="1">
    <citation type="submission" date="2021-06" db="EMBL/GenBank/DDBJ databases">
        <title>Caerostris extrusa draft genome.</title>
        <authorList>
            <person name="Kono N."/>
            <person name="Arakawa K."/>
        </authorList>
    </citation>
    <scope>NUCLEOTIDE SEQUENCE [LARGE SCALE GENOMIC DNA]</scope>
</reference>
<organism evidence="1 2">
    <name type="scientific">Caerostris extrusa</name>
    <name type="common">Bark spider</name>
    <name type="synonym">Caerostris bankana</name>
    <dbReference type="NCBI Taxonomy" id="172846"/>
    <lineage>
        <taxon>Eukaryota</taxon>
        <taxon>Metazoa</taxon>
        <taxon>Ecdysozoa</taxon>
        <taxon>Arthropoda</taxon>
        <taxon>Chelicerata</taxon>
        <taxon>Arachnida</taxon>
        <taxon>Araneae</taxon>
        <taxon>Araneomorphae</taxon>
        <taxon>Entelegynae</taxon>
        <taxon>Araneoidea</taxon>
        <taxon>Araneidae</taxon>
        <taxon>Caerostris</taxon>
    </lineage>
</organism>
<keyword evidence="2" id="KW-1185">Reference proteome</keyword>
<name>A0AAV4N435_CAEEX</name>
<sequence length="15" mass="1750">KFSLTLARVHYDVNS</sequence>
<protein>
    <submittedName>
        <fullName evidence="1">Uncharacterized protein</fullName>
    </submittedName>
</protein>
<evidence type="ECO:0000313" key="2">
    <source>
        <dbReference type="Proteomes" id="UP001054945"/>
    </source>
</evidence>